<accession>A0ABR4J348</accession>
<dbReference type="InterPro" id="IPR003615">
    <property type="entry name" value="HNH_nuc"/>
</dbReference>
<dbReference type="EMBL" id="JBFXLU010000243">
    <property type="protein sequence ID" value="KAL2833488.1"/>
    <property type="molecule type" value="Genomic_DNA"/>
</dbReference>
<keyword evidence="4" id="KW-1185">Reference proteome</keyword>
<evidence type="ECO:0000259" key="2">
    <source>
        <dbReference type="Pfam" id="PF25324"/>
    </source>
</evidence>
<feature type="domain" description="DUF7881" evidence="2">
    <location>
        <begin position="14"/>
        <end position="93"/>
    </location>
</feature>
<gene>
    <name evidence="3" type="ORF">BJY01DRAFT_93298</name>
</gene>
<feature type="domain" description="HNH nuclease" evidence="1">
    <location>
        <begin position="138"/>
        <end position="218"/>
    </location>
</feature>
<dbReference type="InterPro" id="IPR057203">
    <property type="entry name" value="DUF7881"/>
</dbReference>
<evidence type="ECO:0008006" key="5">
    <source>
        <dbReference type="Google" id="ProtNLM"/>
    </source>
</evidence>
<evidence type="ECO:0000313" key="3">
    <source>
        <dbReference type="EMBL" id="KAL2833488.1"/>
    </source>
</evidence>
<reference evidence="3 4" key="1">
    <citation type="submission" date="2024-07" db="EMBL/GenBank/DDBJ databases">
        <title>Section-level genome sequencing and comparative genomics of Aspergillus sections Usti and Cavernicolus.</title>
        <authorList>
            <consortium name="Lawrence Berkeley National Laboratory"/>
            <person name="Nybo J.L."/>
            <person name="Vesth T.C."/>
            <person name="Theobald S."/>
            <person name="Frisvad J.C."/>
            <person name="Larsen T.O."/>
            <person name="Kjaerboelling I."/>
            <person name="Rothschild-Mancinelli K."/>
            <person name="Lyhne E.K."/>
            <person name="Kogle M.E."/>
            <person name="Barry K."/>
            <person name="Clum A."/>
            <person name="Na H."/>
            <person name="Ledsgaard L."/>
            <person name="Lin J."/>
            <person name="Lipzen A."/>
            <person name="Kuo A."/>
            <person name="Riley R."/>
            <person name="Mondo S."/>
            <person name="Labutti K."/>
            <person name="Haridas S."/>
            <person name="Pangalinan J."/>
            <person name="Salamov A.A."/>
            <person name="Simmons B.A."/>
            <person name="Magnuson J.K."/>
            <person name="Chen J."/>
            <person name="Drula E."/>
            <person name="Henrissat B."/>
            <person name="Wiebenga A."/>
            <person name="Lubbers R.J."/>
            <person name="Gomes A.C."/>
            <person name="Makela M.R."/>
            <person name="Stajich J."/>
            <person name="Grigoriev I.V."/>
            <person name="Mortensen U.H."/>
            <person name="De Vries R.P."/>
            <person name="Baker S.E."/>
            <person name="Andersen M.R."/>
        </authorList>
    </citation>
    <scope>NUCLEOTIDE SEQUENCE [LARGE SCALE GENOMIC DNA]</scope>
    <source>
        <strain evidence="3 4">CBS 123904</strain>
    </source>
</reference>
<name>A0ABR4J348_9EURO</name>
<proteinExistence type="predicted"/>
<protein>
    <recommendedName>
        <fullName evidence="5">HNH nuclease domain-containing protein</fullName>
    </recommendedName>
</protein>
<dbReference type="Pfam" id="PF25324">
    <property type="entry name" value="DUF7881"/>
    <property type="match status" value="1"/>
</dbReference>
<dbReference type="Pfam" id="PF13391">
    <property type="entry name" value="HNH_2"/>
    <property type="match status" value="1"/>
</dbReference>
<comment type="caution">
    <text evidence="3">The sequence shown here is derived from an EMBL/GenBank/DDBJ whole genome shotgun (WGS) entry which is preliminary data.</text>
</comment>
<organism evidence="3 4">
    <name type="scientific">Aspergillus pseudoustus</name>
    <dbReference type="NCBI Taxonomy" id="1810923"/>
    <lineage>
        <taxon>Eukaryota</taxon>
        <taxon>Fungi</taxon>
        <taxon>Dikarya</taxon>
        <taxon>Ascomycota</taxon>
        <taxon>Pezizomycotina</taxon>
        <taxon>Eurotiomycetes</taxon>
        <taxon>Eurotiomycetidae</taxon>
        <taxon>Eurotiales</taxon>
        <taxon>Aspergillaceae</taxon>
        <taxon>Aspergillus</taxon>
        <taxon>Aspergillus subgen. Nidulantes</taxon>
    </lineage>
</organism>
<evidence type="ECO:0000259" key="1">
    <source>
        <dbReference type="Pfam" id="PF13391"/>
    </source>
</evidence>
<evidence type="ECO:0000313" key="4">
    <source>
        <dbReference type="Proteomes" id="UP001610446"/>
    </source>
</evidence>
<dbReference type="Proteomes" id="UP001610446">
    <property type="component" value="Unassembled WGS sequence"/>
</dbReference>
<sequence>MARNLQTPLSETARNIHIYHHDGHVIGGTFQHGSITCSNLYDMCSIFLDFPSSAANPHTWAVFELGVDGSTGPIVPKNRTRIATGNYIILTSARGPIAVRPTEREAVRRIWSESASTQRLSDKQKHFRNQLRSRDQACAVTGYTRADFLSLEAAHIVPVARQHEWRPSQGEYGQSGSSTDTAAIDTLIGEDELYSLQNGLLLHRSIHPQFDVYEWAIDPRDGYKVTVFHQKETILPIDGRSLSEKSRCQGGPAEWRVSDNALRWHFEQAVLKNMKGAAGEQWPDWEYDMGEGGDIISEIMQGPEPGVRMELELGNRLAGWED</sequence>